<dbReference type="Pfam" id="PF13966">
    <property type="entry name" value="zf-RVT"/>
    <property type="match status" value="1"/>
</dbReference>
<accession>A0A151QSK9</accession>
<keyword evidence="3" id="KW-1185">Reference proteome</keyword>
<evidence type="ECO:0000313" key="2">
    <source>
        <dbReference type="EMBL" id="KYP33266.1"/>
    </source>
</evidence>
<evidence type="ECO:0000313" key="3">
    <source>
        <dbReference type="Proteomes" id="UP000075243"/>
    </source>
</evidence>
<name>A0A151QSK9_CAJCA</name>
<sequence>IAIPNSTTVRFWMDKRVGGVALAEVFPRLFSMAANKESKISENGRFVEGVWMWDFQWRRQIIFQREEAMIRELIRLIGGVHPRLYILDMLVWNCDTSKAYTVKSAYGFLHNYFSAGSAVDNGVVLALCCMWKALVPKRASVFSWQLLLQALLLCNGSVKHRMLLINESCALCNYEDEEVKHLFLHCFNSSSIWYSIWYWLGFSY</sequence>
<gene>
    <name evidence="2" type="ORF">KK1_045894</name>
</gene>
<dbReference type="InterPro" id="IPR026960">
    <property type="entry name" value="RVT-Znf"/>
</dbReference>
<feature type="domain" description="Reverse transcriptase zinc-binding" evidence="1">
    <location>
        <begin position="100"/>
        <end position="193"/>
    </location>
</feature>
<dbReference type="EMBL" id="KQ484945">
    <property type="protein sequence ID" value="KYP33266.1"/>
    <property type="molecule type" value="Genomic_DNA"/>
</dbReference>
<evidence type="ECO:0000259" key="1">
    <source>
        <dbReference type="Pfam" id="PF13966"/>
    </source>
</evidence>
<organism evidence="2 3">
    <name type="scientific">Cajanus cajan</name>
    <name type="common">Pigeon pea</name>
    <name type="synonym">Cajanus indicus</name>
    <dbReference type="NCBI Taxonomy" id="3821"/>
    <lineage>
        <taxon>Eukaryota</taxon>
        <taxon>Viridiplantae</taxon>
        <taxon>Streptophyta</taxon>
        <taxon>Embryophyta</taxon>
        <taxon>Tracheophyta</taxon>
        <taxon>Spermatophyta</taxon>
        <taxon>Magnoliopsida</taxon>
        <taxon>eudicotyledons</taxon>
        <taxon>Gunneridae</taxon>
        <taxon>Pentapetalae</taxon>
        <taxon>rosids</taxon>
        <taxon>fabids</taxon>
        <taxon>Fabales</taxon>
        <taxon>Fabaceae</taxon>
        <taxon>Papilionoideae</taxon>
        <taxon>50 kb inversion clade</taxon>
        <taxon>NPAAA clade</taxon>
        <taxon>indigoferoid/millettioid clade</taxon>
        <taxon>Phaseoleae</taxon>
        <taxon>Cajanus</taxon>
    </lineage>
</organism>
<dbReference type="PANTHER" id="PTHR36617:SF16">
    <property type="entry name" value="OS04G0516500 PROTEIN"/>
    <property type="match status" value="1"/>
</dbReference>
<protein>
    <recommendedName>
        <fullName evidence="1">Reverse transcriptase zinc-binding domain-containing protein</fullName>
    </recommendedName>
</protein>
<dbReference type="AlphaFoldDB" id="A0A151QSK9"/>
<dbReference type="Proteomes" id="UP000075243">
    <property type="component" value="Unassembled WGS sequence"/>
</dbReference>
<dbReference type="PANTHER" id="PTHR36617">
    <property type="entry name" value="PROTEIN, PUTATIVE-RELATED"/>
    <property type="match status" value="1"/>
</dbReference>
<feature type="non-terminal residue" evidence="2">
    <location>
        <position position="1"/>
    </location>
</feature>
<proteinExistence type="predicted"/>
<reference evidence="2" key="1">
    <citation type="journal article" date="2012" name="Nat. Biotechnol.">
        <title>Draft genome sequence of pigeonpea (Cajanus cajan), an orphan legume crop of resource-poor farmers.</title>
        <authorList>
            <person name="Varshney R.K."/>
            <person name="Chen W."/>
            <person name="Li Y."/>
            <person name="Bharti A.K."/>
            <person name="Saxena R.K."/>
            <person name="Schlueter J.A."/>
            <person name="Donoghue M.T."/>
            <person name="Azam S."/>
            <person name="Fan G."/>
            <person name="Whaley A.M."/>
            <person name="Farmer A.D."/>
            <person name="Sheridan J."/>
            <person name="Iwata A."/>
            <person name="Tuteja R."/>
            <person name="Penmetsa R.V."/>
            <person name="Wu W."/>
            <person name="Upadhyaya H.D."/>
            <person name="Yang S.P."/>
            <person name="Shah T."/>
            <person name="Saxena K.B."/>
            <person name="Michael T."/>
            <person name="McCombie W.R."/>
            <person name="Yang B."/>
            <person name="Zhang G."/>
            <person name="Yang H."/>
            <person name="Wang J."/>
            <person name="Spillane C."/>
            <person name="Cook D.R."/>
            <person name="May G.D."/>
            <person name="Xu X."/>
            <person name="Jackson S.A."/>
        </authorList>
    </citation>
    <scope>NUCLEOTIDE SEQUENCE [LARGE SCALE GENOMIC DNA]</scope>
</reference>
<dbReference type="Gramene" id="C.cajan_41461.t">
    <property type="protein sequence ID" value="C.cajan_41461.t.cds1"/>
    <property type="gene ID" value="C.cajan_41461"/>
</dbReference>